<evidence type="ECO:0000313" key="3">
    <source>
        <dbReference type="Proteomes" id="UP001164746"/>
    </source>
</evidence>
<dbReference type="PANTHER" id="PTHR24543">
    <property type="entry name" value="MULTICOPPER OXIDASE-RELATED"/>
    <property type="match status" value="1"/>
</dbReference>
<dbReference type="SUPFAM" id="SSF49785">
    <property type="entry name" value="Galactose-binding domain-like"/>
    <property type="match status" value="1"/>
</dbReference>
<accession>A0ABY7EMK0</accession>
<evidence type="ECO:0000313" key="2">
    <source>
        <dbReference type="EMBL" id="WAR11225.1"/>
    </source>
</evidence>
<reference evidence="2" key="1">
    <citation type="submission" date="2022-11" db="EMBL/GenBank/DDBJ databases">
        <title>Centuries of genome instability and evolution in soft-shell clam transmissible cancer (bioRxiv).</title>
        <authorList>
            <person name="Hart S.F.M."/>
            <person name="Yonemitsu M.A."/>
            <person name="Giersch R.M."/>
            <person name="Beal B.F."/>
            <person name="Arriagada G."/>
            <person name="Davis B.W."/>
            <person name="Ostrander E.A."/>
            <person name="Goff S.P."/>
            <person name="Metzger M.J."/>
        </authorList>
    </citation>
    <scope>NUCLEOTIDE SEQUENCE</scope>
    <source>
        <strain evidence="2">MELC-2E11</strain>
        <tissue evidence="2">Siphon/mantle</tissue>
    </source>
</reference>
<evidence type="ECO:0000259" key="1">
    <source>
        <dbReference type="PROSITE" id="PS50022"/>
    </source>
</evidence>
<keyword evidence="3" id="KW-1185">Reference proteome</keyword>
<dbReference type="InterPro" id="IPR008979">
    <property type="entry name" value="Galactose-bd-like_sf"/>
</dbReference>
<sequence>MEDQPIPQHAKQAHGRKTIAVLMMKLNTPSFVRGVATQGRNSYNPAQYVTAYQVSFSEDCKHFQYVMNETNQPMVFEGNTDKDTVVIHMFNQWVKTSCVRISPKSFFGHISLRFDVIGCPDWKIMFIAVPGRGGLVEDWLTTVLPDGGRASQQPT</sequence>
<feature type="non-terminal residue" evidence="2">
    <location>
        <position position="155"/>
    </location>
</feature>
<dbReference type="Gene3D" id="2.60.120.260">
    <property type="entry name" value="Galactose-binding domain-like"/>
    <property type="match status" value="1"/>
</dbReference>
<organism evidence="2 3">
    <name type="scientific">Mya arenaria</name>
    <name type="common">Soft-shell clam</name>
    <dbReference type="NCBI Taxonomy" id="6604"/>
    <lineage>
        <taxon>Eukaryota</taxon>
        <taxon>Metazoa</taxon>
        <taxon>Spiralia</taxon>
        <taxon>Lophotrochozoa</taxon>
        <taxon>Mollusca</taxon>
        <taxon>Bivalvia</taxon>
        <taxon>Autobranchia</taxon>
        <taxon>Heteroconchia</taxon>
        <taxon>Euheterodonta</taxon>
        <taxon>Imparidentia</taxon>
        <taxon>Neoheterodontei</taxon>
        <taxon>Myida</taxon>
        <taxon>Myoidea</taxon>
        <taxon>Myidae</taxon>
        <taxon>Mya</taxon>
    </lineage>
</organism>
<feature type="domain" description="F5/8 type C" evidence="1">
    <location>
        <begin position="1"/>
        <end position="119"/>
    </location>
</feature>
<proteinExistence type="predicted"/>
<dbReference type="PROSITE" id="PS50022">
    <property type="entry name" value="FA58C_3"/>
    <property type="match status" value="1"/>
</dbReference>
<dbReference type="EMBL" id="CP111018">
    <property type="protein sequence ID" value="WAR11225.1"/>
    <property type="molecule type" value="Genomic_DNA"/>
</dbReference>
<dbReference type="Proteomes" id="UP001164746">
    <property type="component" value="Chromosome 7"/>
</dbReference>
<dbReference type="Pfam" id="PF00754">
    <property type="entry name" value="F5_F8_type_C"/>
    <property type="match status" value="1"/>
</dbReference>
<dbReference type="InterPro" id="IPR000421">
    <property type="entry name" value="FA58C"/>
</dbReference>
<protein>
    <submittedName>
        <fullName evidence="2">NRX4-like protein</fullName>
    </submittedName>
</protein>
<gene>
    <name evidence="2" type="ORF">MAR_036301</name>
</gene>
<name>A0ABY7EMK0_MYAAR</name>